<organism evidence="2 3">
    <name type="scientific">Actinokineospora globicatena</name>
    <dbReference type="NCBI Taxonomy" id="103729"/>
    <lineage>
        <taxon>Bacteria</taxon>
        <taxon>Bacillati</taxon>
        <taxon>Actinomycetota</taxon>
        <taxon>Actinomycetes</taxon>
        <taxon>Pseudonocardiales</taxon>
        <taxon>Pseudonocardiaceae</taxon>
        <taxon>Actinokineospora</taxon>
    </lineage>
</organism>
<name>A0A9W6QJD3_9PSEU</name>
<accession>A0A9W6QJD3</accession>
<evidence type="ECO:0000256" key="1">
    <source>
        <dbReference type="SAM" id="Phobius"/>
    </source>
</evidence>
<dbReference type="EMBL" id="BSSD01000001">
    <property type="protein sequence ID" value="GLW90567.1"/>
    <property type="molecule type" value="Genomic_DNA"/>
</dbReference>
<proteinExistence type="predicted"/>
<comment type="caution">
    <text evidence="2">The sequence shown here is derived from an EMBL/GenBank/DDBJ whole genome shotgun (WGS) entry which is preliminary data.</text>
</comment>
<keyword evidence="1" id="KW-0472">Membrane</keyword>
<dbReference type="AlphaFoldDB" id="A0A9W6QJD3"/>
<dbReference type="Proteomes" id="UP001165042">
    <property type="component" value="Unassembled WGS sequence"/>
</dbReference>
<evidence type="ECO:0000313" key="2">
    <source>
        <dbReference type="EMBL" id="GLW90567.1"/>
    </source>
</evidence>
<keyword evidence="1" id="KW-0812">Transmembrane</keyword>
<keyword evidence="3" id="KW-1185">Reference proteome</keyword>
<evidence type="ECO:0000313" key="3">
    <source>
        <dbReference type="Proteomes" id="UP001165042"/>
    </source>
</evidence>
<protein>
    <submittedName>
        <fullName evidence="2">Uncharacterized protein</fullName>
    </submittedName>
</protein>
<reference evidence="2" key="1">
    <citation type="submission" date="2023-02" db="EMBL/GenBank/DDBJ databases">
        <title>Actinokineospora globicatena NBRC 15670.</title>
        <authorList>
            <person name="Ichikawa N."/>
            <person name="Sato H."/>
            <person name="Tonouchi N."/>
        </authorList>
    </citation>
    <scope>NUCLEOTIDE SEQUENCE</scope>
    <source>
        <strain evidence="2">NBRC 15670</strain>
    </source>
</reference>
<keyword evidence="1" id="KW-1133">Transmembrane helix</keyword>
<gene>
    <name evidence="2" type="ORF">Aglo03_13830</name>
</gene>
<dbReference type="RefSeq" id="WP_285608663.1">
    <property type="nucleotide sequence ID" value="NZ_BSSD01000001.1"/>
</dbReference>
<sequence>MPEEQQERVRNAVTGSVGGALVQAGTVITGGVHVHHPRGRRLRARLVTAVVVPVVVATGLVAWPVLSGGDDGPPLVVRVRPVPEGAWVWVLPGPVDEAALARVALTSVSADRDAGFRALGGVPSADTRVLVGGVAKAANSHRISLVGNRDGPVRVIGVRTRVLRRAEPWTGALVALTPQGEHDVRQVVTDLDDPDGAVLLRAGPDDPGRPYLEVKAVTVARGEDVVIQLTAAVGRSHCEWELELTVGQGSGPDEVLRVRADGTDSGPAFTTTAWDSAWRYRGGRFRVIPVDPPANFAFERVG</sequence>
<feature type="transmembrane region" description="Helical" evidence="1">
    <location>
        <begin position="46"/>
        <end position="66"/>
    </location>
</feature>